<evidence type="ECO:0000313" key="3">
    <source>
        <dbReference type="Proteomes" id="UP001610563"/>
    </source>
</evidence>
<dbReference type="Pfam" id="PF08242">
    <property type="entry name" value="Methyltransf_12"/>
    <property type="match status" value="1"/>
</dbReference>
<accession>A0ABR4FJW3</accession>
<evidence type="ECO:0000259" key="1">
    <source>
        <dbReference type="Pfam" id="PF08242"/>
    </source>
</evidence>
<reference evidence="2 3" key="1">
    <citation type="submission" date="2024-07" db="EMBL/GenBank/DDBJ databases">
        <title>Section-level genome sequencing and comparative genomics of Aspergillus sections Usti and Cavernicolus.</title>
        <authorList>
            <consortium name="Lawrence Berkeley National Laboratory"/>
            <person name="Nybo J.L."/>
            <person name="Vesth T.C."/>
            <person name="Theobald S."/>
            <person name="Frisvad J.C."/>
            <person name="Larsen T.O."/>
            <person name="Kjaerboelling I."/>
            <person name="Rothschild-Mancinelli K."/>
            <person name="Lyhne E.K."/>
            <person name="Kogle M.E."/>
            <person name="Barry K."/>
            <person name="Clum A."/>
            <person name="Na H."/>
            <person name="Ledsgaard L."/>
            <person name="Lin J."/>
            <person name="Lipzen A."/>
            <person name="Kuo A."/>
            <person name="Riley R."/>
            <person name="Mondo S."/>
            <person name="Labutti K."/>
            <person name="Haridas S."/>
            <person name="Pangalinan J."/>
            <person name="Salamov A.A."/>
            <person name="Simmons B.A."/>
            <person name="Magnuson J.K."/>
            <person name="Chen J."/>
            <person name="Drula E."/>
            <person name="Henrissat B."/>
            <person name="Wiebenga A."/>
            <person name="Lubbers R.J."/>
            <person name="Gomes A.C."/>
            <person name="Makela M.R."/>
            <person name="Stajich J."/>
            <person name="Grigoriev I.V."/>
            <person name="Mortensen U.H."/>
            <person name="De Vries R.P."/>
            <person name="Baker S.E."/>
            <person name="Andersen M.R."/>
        </authorList>
    </citation>
    <scope>NUCLEOTIDE SEQUENCE [LARGE SCALE GENOMIC DNA]</scope>
    <source>
        <strain evidence="2 3">CBS 209.92</strain>
    </source>
</reference>
<dbReference type="InterPro" id="IPR013217">
    <property type="entry name" value="Methyltransf_12"/>
</dbReference>
<dbReference type="PANTHER" id="PTHR42912">
    <property type="entry name" value="METHYLTRANSFERASE"/>
    <property type="match status" value="1"/>
</dbReference>
<dbReference type="CDD" id="cd02440">
    <property type="entry name" value="AdoMet_MTases"/>
    <property type="match status" value="1"/>
</dbReference>
<dbReference type="Proteomes" id="UP001610563">
    <property type="component" value="Unassembled WGS sequence"/>
</dbReference>
<evidence type="ECO:0000313" key="2">
    <source>
        <dbReference type="EMBL" id="KAL2783514.1"/>
    </source>
</evidence>
<dbReference type="GO" id="GO:0032259">
    <property type="term" value="P:methylation"/>
    <property type="evidence" value="ECO:0007669"/>
    <property type="project" value="UniProtKB-KW"/>
</dbReference>
<keyword evidence="2" id="KW-0489">Methyltransferase</keyword>
<dbReference type="GO" id="GO:0008168">
    <property type="term" value="F:methyltransferase activity"/>
    <property type="evidence" value="ECO:0007669"/>
    <property type="project" value="UniProtKB-KW"/>
</dbReference>
<comment type="caution">
    <text evidence="2">The sequence shown here is derived from an EMBL/GenBank/DDBJ whole genome shotgun (WGS) entry which is preliminary data.</text>
</comment>
<dbReference type="InterPro" id="IPR029063">
    <property type="entry name" value="SAM-dependent_MTases_sf"/>
</dbReference>
<keyword evidence="3" id="KW-1185">Reference proteome</keyword>
<dbReference type="InterPro" id="IPR050508">
    <property type="entry name" value="Methyltransf_Superfamily"/>
</dbReference>
<name>A0ABR4FJW3_9EURO</name>
<dbReference type="EMBL" id="JBFTWV010000230">
    <property type="protein sequence ID" value="KAL2783514.1"/>
    <property type="molecule type" value="Genomic_DNA"/>
</dbReference>
<feature type="domain" description="Methyltransferase type 12" evidence="1">
    <location>
        <begin position="74"/>
        <end position="175"/>
    </location>
</feature>
<sequence length="236" mass="25335">MTVQSKHVIENSRLASARRAVNKEACMALYDEWAPSYNKDVSDVSQVYVAPRLVAQIALRFLGNEDENGPVSILDAGCGTGLVGQSLAVLSKDTSRGLLPAIEIDGADLSPSMLKVARTTGVYRALTTVDLTQAINKPGDSYDIITCCGTFTHGHVGPDPALRELVRLAKPGGHVVATIVHDIWERGFSREVTGIEMDGLARIVSAEVEDYRRGAGDKAFFLVLRKAPSSHTTSLA</sequence>
<keyword evidence="2" id="KW-0808">Transferase</keyword>
<dbReference type="PANTHER" id="PTHR42912:SF80">
    <property type="entry name" value="METHYLTRANSFERASE DOMAIN-CONTAINING PROTEIN"/>
    <property type="match status" value="1"/>
</dbReference>
<proteinExistence type="predicted"/>
<protein>
    <submittedName>
        <fullName evidence="2">S-adenosyl-L-methionine-dependent methyltransferase</fullName>
    </submittedName>
</protein>
<dbReference type="SUPFAM" id="SSF53335">
    <property type="entry name" value="S-adenosyl-L-methionine-dependent methyltransferases"/>
    <property type="match status" value="1"/>
</dbReference>
<organism evidence="2 3">
    <name type="scientific">Aspergillus keveii</name>
    <dbReference type="NCBI Taxonomy" id="714993"/>
    <lineage>
        <taxon>Eukaryota</taxon>
        <taxon>Fungi</taxon>
        <taxon>Dikarya</taxon>
        <taxon>Ascomycota</taxon>
        <taxon>Pezizomycotina</taxon>
        <taxon>Eurotiomycetes</taxon>
        <taxon>Eurotiomycetidae</taxon>
        <taxon>Eurotiales</taxon>
        <taxon>Aspergillaceae</taxon>
        <taxon>Aspergillus</taxon>
        <taxon>Aspergillus subgen. Nidulantes</taxon>
    </lineage>
</organism>
<dbReference type="Gene3D" id="3.40.50.150">
    <property type="entry name" value="Vaccinia Virus protein VP39"/>
    <property type="match status" value="1"/>
</dbReference>
<gene>
    <name evidence="2" type="ORF">BJX66DRAFT_330576</name>
</gene>